<organism evidence="1 2">
    <name type="scientific">Panagrolaimus sp. JU765</name>
    <dbReference type="NCBI Taxonomy" id="591449"/>
    <lineage>
        <taxon>Eukaryota</taxon>
        <taxon>Metazoa</taxon>
        <taxon>Ecdysozoa</taxon>
        <taxon>Nematoda</taxon>
        <taxon>Chromadorea</taxon>
        <taxon>Rhabditida</taxon>
        <taxon>Tylenchina</taxon>
        <taxon>Panagrolaimomorpha</taxon>
        <taxon>Panagrolaimoidea</taxon>
        <taxon>Panagrolaimidae</taxon>
        <taxon>Panagrolaimus</taxon>
    </lineage>
</organism>
<evidence type="ECO:0000313" key="1">
    <source>
        <dbReference type="Proteomes" id="UP000887576"/>
    </source>
</evidence>
<sequence length="95" mass="10329">MITKSLALLLAPKGIRVNSLNPGLVRTEFLTRFGIVGDVLDKIEDSFNIPFERGSSAEEQAKSLLFLASDDASYMTGTILVNDGGLLLGKDYHLE</sequence>
<reference evidence="2" key="1">
    <citation type="submission" date="2022-11" db="UniProtKB">
        <authorList>
            <consortium name="WormBaseParasite"/>
        </authorList>
    </citation>
    <scope>IDENTIFICATION</scope>
</reference>
<protein>
    <submittedName>
        <fullName evidence="2">Short-chain dehydrogenase</fullName>
    </submittedName>
</protein>
<accession>A0AC34QCY2</accession>
<dbReference type="WBParaSite" id="JU765_v2.g15290.t1">
    <property type="protein sequence ID" value="JU765_v2.g15290.t1"/>
    <property type="gene ID" value="JU765_v2.g15290"/>
</dbReference>
<name>A0AC34QCY2_9BILA</name>
<proteinExistence type="predicted"/>
<dbReference type="Proteomes" id="UP000887576">
    <property type="component" value="Unplaced"/>
</dbReference>
<evidence type="ECO:0000313" key="2">
    <source>
        <dbReference type="WBParaSite" id="JU765_v2.g15290.t1"/>
    </source>
</evidence>